<gene>
    <name evidence="1" type="ORF">DZC73_20805</name>
</gene>
<protein>
    <submittedName>
        <fullName evidence="1">Uncharacterized protein</fullName>
    </submittedName>
</protein>
<name>A0A3N7HKW7_9BURK</name>
<organism evidence="1 2">
    <name type="scientific">Piscinibacter terrae</name>
    <dbReference type="NCBI Taxonomy" id="2496871"/>
    <lineage>
        <taxon>Bacteria</taxon>
        <taxon>Pseudomonadati</taxon>
        <taxon>Pseudomonadota</taxon>
        <taxon>Betaproteobacteria</taxon>
        <taxon>Burkholderiales</taxon>
        <taxon>Sphaerotilaceae</taxon>
        <taxon>Piscinibacter</taxon>
    </lineage>
</organism>
<dbReference type="RefSeq" id="WP_124542310.1">
    <property type="nucleotide sequence ID" value="NZ_QUSW01000006.1"/>
</dbReference>
<reference evidence="1 2" key="1">
    <citation type="submission" date="2018-08" db="EMBL/GenBank/DDBJ databases">
        <authorList>
            <person name="Khan S.A."/>
            <person name="Jeon C.O."/>
            <person name="Chun B.H."/>
            <person name="Jeong S.E."/>
        </authorList>
    </citation>
    <scope>NUCLEOTIDE SEQUENCE [LARGE SCALE GENOMIC DNA]</scope>
    <source>
        <strain evidence="1 2">S-16</strain>
    </source>
</reference>
<comment type="caution">
    <text evidence="1">The sequence shown here is derived from an EMBL/GenBank/DDBJ whole genome shotgun (WGS) entry which is preliminary data.</text>
</comment>
<dbReference type="InterPro" id="IPR013393">
    <property type="entry name" value="T3SS_HrpB4"/>
</dbReference>
<dbReference type="EMBL" id="QUSW01000006">
    <property type="protein sequence ID" value="RQP22740.1"/>
    <property type="molecule type" value="Genomic_DNA"/>
</dbReference>
<dbReference type="Pfam" id="PF09502">
    <property type="entry name" value="HrpB4"/>
    <property type="match status" value="1"/>
</dbReference>
<dbReference type="OrthoDB" id="9150478at2"/>
<sequence length="231" mass="25262">MRSLLSAIDRKAASLAADLHPAWIDAAWARLGPQAARTAARLPLRRHSALLARVYDLRWPALTAFREPAHRLALLDRAGLVKVLAACALDGRRDAVRRSVGRVVRELLIEGIGESAYEKVLQEPAPLMQAVEPMAAFDADPERLAIEGFRLLCSQAAWRHPMLITIVRLSLPPAAQGGEPHPDSRPSGATQRTVDRLHEYFPELAWLFGSDMDRALSVSPTGSSAPPTSLH</sequence>
<proteinExistence type="predicted"/>
<keyword evidence="2" id="KW-1185">Reference proteome</keyword>
<evidence type="ECO:0000313" key="1">
    <source>
        <dbReference type="EMBL" id="RQP22740.1"/>
    </source>
</evidence>
<dbReference type="AlphaFoldDB" id="A0A3N7HKW7"/>
<evidence type="ECO:0000313" key="2">
    <source>
        <dbReference type="Proteomes" id="UP000267464"/>
    </source>
</evidence>
<dbReference type="Proteomes" id="UP000267464">
    <property type="component" value="Unassembled WGS sequence"/>
</dbReference>
<reference evidence="1 2" key="2">
    <citation type="submission" date="2018-12" db="EMBL/GenBank/DDBJ databases">
        <title>Rhizobacter gummiphilus sp. nov., a rubber-degrading bacterium isolated from the soil of a botanical garden in Japan.</title>
        <authorList>
            <person name="Shunsuke S.S."/>
        </authorList>
    </citation>
    <scope>NUCLEOTIDE SEQUENCE [LARGE SCALE GENOMIC DNA]</scope>
    <source>
        <strain evidence="1 2">S-16</strain>
    </source>
</reference>
<accession>A0A3N7HKW7</accession>